<comment type="caution">
    <text evidence="2">The sequence shown here is derived from an EMBL/GenBank/DDBJ whole genome shotgun (WGS) entry which is preliminary data.</text>
</comment>
<dbReference type="KEGG" id="ssck:SPSK_09762"/>
<dbReference type="GeneID" id="27671609"/>
<name>A0A0F2M372_SPOSC</name>
<reference evidence="2 3" key="1">
    <citation type="journal article" date="2014" name="BMC Genomics">
        <title>Comparative genomics of the major fungal agents of human and animal Sporotrichosis: Sporothrix schenckii and Sporothrix brasiliensis.</title>
        <authorList>
            <person name="Teixeira M.M."/>
            <person name="de Almeida L.G."/>
            <person name="Kubitschek-Barreira P."/>
            <person name="Alves F.L."/>
            <person name="Kioshima E.S."/>
            <person name="Abadio A.K."/>
            <person name="Fernandes L."/>
            <person name="Derengowski L.S."/>
            <person name="Ferreira K.S."/>
            <person name="Souza R.C."/>
            <person name="Ruiz J.C."/>
            <person name="de Andrade N.C."/>
            <person name="Paes H.C."/>
            <person name="Nicola A.M."/>
            <person name="Albuquerque P."/>
            <person name="Gerber A.L."/>
            <person name="Martins V.P."/>
            <person name="Peconick L.D."/>
            <person name="Neto A.V."/>
            <person name="Chaucanez C.B."/>
            <person name="Silva P.A."/>
            <person name="Cunha O.L."/>
            <person name="de Oliveira F.F."/>
            <person name="dos Santos T.C."/>
            <person name="Barros A.L."/>
            <person name="Soares M.A."/>
            <person name="de Oliveira L.M."/>
            <person name="Marini M.M."/>
            <person name="Villalobos-Duno H."/>
            <person name="Cunha M.M."/>
            <person name="de Hoog S."/>
            <person name="da Silveira J.F."/>
            <person name="Henrissat B."/>
            <person name="Nino-Vega G.A."/>
            <person name="Cisalpino P.S."/>
            <person name="Mora-Montes H.M."/>
            <person name="Almeida S.R."/>
            <person name="Stajich J.E."/>
            <person name="Lopes-Bezerra L.M."/>
            <person name="Vasconcelos A.T."/>
            <person name="Felipe M.S."/>
        </authorList>
    </citation>
    <scope>NUCLEOTIDE SEQUENCE [LARGE SCALE GENOMIC DNA]</scope>
    <source>
        <strain evidence="2 3">1099-18</strain>
    </source>
</reference>
<sequence length="216" mass="23878">MHIQDAFRRYSFSSRASSSSLSDRDDDDAITPVEEEYCEAKLQGAEADKQAQASAQTQEQCRDPPTPNNTPAELDNAVLWHRMLALQRRYHCYNSARMSAALEDEAVEAVVPPRPCLDLLNDSIASSWVCDEAPDEVAALLVLVPDRRRSWVGGCYGDLAAVSSATAAASTKPDSTETGRTSVDSVSTTKPSNNGAPRHHEQMRRQRVWPKRREGF</sequence>
<evidence type="ECO:0000256" key="1">
    <source>
        <dbReference type="SAM" id="MobiDB-lite"/>
    </source>
</evidence>
<dbReference type="OrthoDB" id="3553044at2759"/>
<feature type="region of interest" description="Disordered" evidence="1">
    <location>
        <begin position="1"/>
        <end position="71"/>
    </location>
</feature>
<protein>
    <submittedName>
        <fullName evidence="2">Uncharacterized protein</fullName>
    </submittedName>
</protein>
<dbReference type="VEuPathDB" id="FungiDB:SPSK_09762"/>
<feature type="compositionally biased region" description="Polar residues" evidence="1">
    <location>
        <begin position="172"/>
        <end position="195"/>
    </location>
</feature>
<evidence type="ECO:0000313" key="2">
    <source>
        <dbReference type="EMBL" id="KJR84127.1"/>
    </source>
</evidence>
<gene>
    <name evidence="2" type="ORF">SPSK_09762</name>
</gene>
<accession>A0A0F2M372</accession>
<dbReference type="AlphaFoldDB" id="A0A0F2M372"/>
<feature type="compositionally biased region" description="Low complexity" evidence="1">
    <location>
        <begin position="9"/>
        <end position="21"/>
    </location>
</feature>
<dbReference type="RefSeq" id="XP_016586803.1">
    <property type="nucleotide sequence ID" value="XM_016736332.1"/>
</dbReference>
<feature type="compositionally biased region" description="Acidic residues" evidence="1">
    <location>
        <begin position="24"/>
        <end position="37"/>
    </location>
</feature>
<reference evidence="2 3" key="2">
    <citation type="journal article" date="2015" name="Eukaryot. Cell">
        <title>Asexual propagation of a virulent clone complex in a human and feline outbreak of sporotrichosis.</title>
        <authorList>
            <person name="Teixeira Mde M."/>
            <person name="Rodrigues A.M."/>
            <person name="Tsui C.K."/>
            <person name="de Almeida L.G."/>
            <person name="Van Diepeningen A.D."/>
            <person name="van den Ende B.G."/>
            <person name="Fernandes G.F."/>
            <person name="Kano R."/>
            <person name="Hamelin R.C."/>
            <person name="Lopes-Bezerra L.M."/>
            <person name="Vasconcelos A.T."/>
            <person name="de Hoog S."/>
            <person name="de Camargo Z.P."/>
            <person name="Felipe M.S."/>
        </authorList>
    </citation>
    <scope>NUCLEOTIDE SEQUENCE [LARGE SCALE GENOMIC DNA]</scope>
    <source>
        <strain evidence="2 3">1099-18</strain>
    </source>
</reference>
<evidence type="ECO:0000313" key="3">
    <source>
        <dbReference type="Proteomes" id="UP000033710"/>
    </source>
</evidence>
<organism evidence="2 3">
    <name type="scientific">Sporothrix schenckii 1099-18</name>
    <dbReference type="NCBI Taxonomy" id="1397361"/>
    <lineage>
        <taxon>Eukaryota</taxon>
        <taxon>Fungi</taxon>
        <taxon>Dikarya</taxon>
        <taxon>Ascomycota</taxon>
        <taxon>Pezizomycotina</taxon>
        <taxon>Sordariomycetes</taxon>
        <taxon>Sordariomycetidae</taxon>
        <taxon>Ophiostomatales</taxon>
        <taxon>Ophiostomataceae</taxon>
        <taxon>Sporothrix</taxon>
    </lineage>
</organism>
<dbReference type="Proteomes" id="UP000033710">
    <property type="component" value="Unassembled WGS sequence"/>
</dbReference>
<dbReference type="EMBL" id="AXCR01000007">
    <property type="protein sequence ID" value="KJR84127.1"/>
    <property type="molecule type" value="Genomic_DNA"/>
</dbReference>
<feature type="region of interest" description="Disordered" evidence="1">
    <location>
        <begin position="166"/>
        <end position="216"/>
    </location>
</feature>
<proteinExistence type="predicted"/>